<sequence>MNNQLRIWQSIEFSSNGE</sequence>
<dbReference type="Proteomes" id="UP000708208">
    <property type="component" value="Unassembled WGS sequence"/>
</dbReference>
<accession>A0A8J2NTR7</accession>
<dbReference type="EMBL" id="CAJVCH010050421">
    <property type="protein sequence ID" value="CAG7718022.1"/>
    <property type="molecule type" value="Genomic_DNA"/>
</dbReference>
<dbReference type="AlphaFoldDB" id="A0A8J2NTR7"/>
<feature type="non-terminal residue" evidence="1">
    <location>
        <position position="1"/>
    </location>
</feature>
<evidence type="ECO:0000313" key="1">
    <source>
        <dbReference type="EMBL" id="CAG7718022.1"/>
    </source>
</evidence>
<reference evidence="1" key="1">
    <citation type="submission" date="2021-06" db="EMBL/GenBank/DDBJ databases">
        <authorList>
            <person name="Hodson N. C."/>
            <person name="Mongue J. A."/>
            <person name="Jaron S. K."/>
        </authorList>
    </citation>
    <scope>NUCLEOTIDE SEQUENCE</scope>
</reference>
<gene>
    <name evidence="1" type="ORF">AFUS01_LOCUS7446</name>
</gene>
<protein>
    <submittedName>
        <fullName evidence="1">Uncharacterized protein</fullName>
    </submittedName>
</protein>
<proteinExistence type="predicted"/>
<organism evidence="1 2">
    <name type="scientific">Allacma fusca</name>
    <dbReference type="NCBI Taxonomy" id="39272"/>
    <lineage>
        <taxon>Eukaryota</taxon>
        <taxon>Metazoa</taxon>
        <taxon>Ecdysozoa</taxon>
        <taxon>Arthropoda</taxon>
        <taxon>Hexapoda</taxon>
        <taxon>Collembola</taxon>
        <taxon>Symphypleona</taxon>
        <taxon>Sminthuridae</taxon>
        <taxon>Allacma</taxon>
    </lineage>
</organism>
<evidence type="ECO:0000313" key="2">
    <source>
        <dbReference type="Proteomes" id="UP000708208"/>
    </source>
</evidence>
<name>A0A8J2NTR7_9HEXA</name>
<keyword evidence="2" id="KW-1185">Reference proteome</keyword>
<comment type="caution">
    <text evidence="1">The sequence shown here is derived from an EMBL/GenBank/DDBJ whole genome shotgun (WGS) entry which is preliminary data.</text>
</comment>